<evidence type="ECO:0000256" key="8">
    <source>
        <dbReference type="SAM" id="Phobius"/>
    </source>
</evidence>
<keyword evidence="7 8" id="KW-0472">Membrane</keyword>
<dbReference type="InterPro" id="IPR003378">
    <property type="entry name" value="Fringe-like_glycosylTrfase"/>
</dbReference>
<feature type="transmembrane region" description="Helical" evidence="8">
    <location>
        <begin position="16"/>
        <end position="34"/>
    </location>
</feature>
<evidence type="ECO:0000259" key="9">
    <source>
        <dbReference type="Pfam" id="PF02434"/>
    </source>
</evidence>
<keyword evidence="3" id="KW-0808">Transferase</keyword>
<dbReference type="AlphaFoldDB" id="A0ABD0ZA47"/>
<keyword evidence="6 8" id="KW-1133">Transmembrane helix</keyword>
<keyword evidence="4 8" id="KW-0812">Transmembrane</keyword>
<name>A0ABD0ZA47_9HEMI</name>
<dbReference type="Gene3D" id="3.90.550.50">
    <property type="match status" value="1"/>
</dbReference>
<proteinExistence type="predicted"/>
<evidence type="ECO:0000313" key="11">
    <source>
        <dbReference type="Proteomes" id="UP001558652"/>
    </source>
</evidence>
<reference evidence="10 11" key="1">
    <citation type="submission" date="2024-07" db="EMBL/GenBank/DDBJ databases">
        <title>Chromosome-level genome assembly of the water stick insect Ranatra chinensis (Heteroptera: Nepidae).</title>
        <authorList>
            <person name="Liu X."/>
        </authorList>
    </citation>
    <scope>NUCLEOTIDE SEQUENCE [LARGE SCALE GENOMIC DNA]</scope>
    <source>
        <strain evidence="10">Cailab_2021Rc</strain>
        <tissue evidence="10">Muscle</tissue>
    </source>
</reference>
<dbReference type="Pfam" id="PF02434">
    <property type="entry name" value="Fringe"/>
    <property type="match status" value="1"/>
</dbReference>
<evidence type="ECO:0000256" key="3">
    <source>
        <dbReference type="ARBA" id="ARBA00022679"/>
    </source>
</evidence>
<comment type="caution">
    <text evidence="10">The sequence shown here is derived from an EMBL/GenBank/DDBJ whole genome shotgun (WGS) entry which is preliminary data.</text>
</comment>
<organism evidence="10 11">
    <name type="scientific">Ranatra chinensis</name>
    <dbReference type="NCBI Taxonomy" id="642074"/>
    <lineage>
        <taxon>Eukaryota</taxon>
        <taxon>Metazoa</taxon>
        <taxon>Ecdysozoa</taxon>
        <taxon>Arthropoda</taxon>
        <taxon>Hexapoda</taxon>
        <taxon>Insecta</taxon>
        <taxon>Pterygota</taxon>
        <taxon>Neoptera</taxon>
        <taxon>Paraneoptera</taxon>
        <taxon>Hemiptera</taxon>
        <taxon>Heteroptera</taxon>
        <taxon>Panheteroptera</taxon>
        <taxon>Nepomorpha</taxon>
        <taxon>Nepidae</taxon>
        <taxon>Ranatrinae</taxon>
        <taxon>Ranatra</taxon>
    </lineage>
</organism>
<accession>A0ABD0ZA47</accession>
<gene>
    <name evidence="10" type="ORF">AAG570_000562</name>
</gene>
<keyword evidence="5" id="KW-0735">Signal-anchor</keyword>
<dbReference type="EMBL" id="JBFDAA010000001">
    <property type="protein sequence ID" value="KAL1140632.1"/>
    <property type="molecule type" value="Genomic_DNA"/>
</dbReference>
<evidence type="ECO:0000256" key="6">
    <source>
        <dbReference type="ARBA" id="ARBA00022989"/>
    </source>
</evidence>
<evidence type="ECO:0000313" key="10">
    <source>
        <dbReference type="EMBL" id="KAL1140632.1"/>
    </source>
</evidence>
<dbReference type="Proteomes" id="UP001558652">
    <property type="component" value="Unassembled WGS sequence"/>
</dbReference>
<dbReference type="GO" id="GO:0016020">
    <property type="term" value="C:membrane"/>
    <property type="evidence" value="ECO:0007669"/>
    <property type="project" value="UniProtKB-SubCell"/>
</dbReference>
<evidence type="ECO:0000256" key="7">
    <source>
        <dbReference type="ARBA" id="ARBA00023136"/>
    </source>
</evidence>
<feature type="domain" description="Fringe-like glycosyltransferase" evidence="9">
    <location>
        <begin position="96"/>
        <end position="130"/>
    </location>
</feature>
<evidence type="ECO:0000256" key="2">
    <source>
        <dbReference type="ARBA" id="ARBA00022676"/>
    </source>
</evidence>
<keyword evidence="2" id="KW-0328">Glycosyltransferase</keyword>
<comment type="subcellular location">
    <subcellularLocation>
        <location evidence="1">Membrane</location>
        <topology evidence="1">Single-pass type II membrane protein</topology>
    </subcellularLocation>
</comment>
<protein>
    <recommendedName>
        <fullName evidence="9">Fringe-like glycosyltransferase domain-containing protein</fullName>
    </recommendedName>
</protein>
<evidence type="ECO:0000256" key="1">
    <source>
        <dbReference type="ARBA" id="ARBA00004606"/>
    </source>
</evidence>
<evidence type="ECO:0000256" key="4">
    <source>
        <dbReference type="ARBA" id="ARBA00022692"/>
    </source>
</evidence>
<dbReference type="GO" id="GO:0016757">
    <property type="term" value="F:glycosyltransferase activity"/>
    <property type="evidence" value="ECO:0007669"/>
    <property type="project" value="UniProtKB-KW"/>
</dbReference>
<keyword evidence="11" id="KW-1185">Reference proteome</keyword>
<sequence>MVSDNPDFTMPRVKRLLQFLFLSGLIVYASLVYYHRTNSKGPDKAGTQEIGWQERAPRSLSGDYQESMNLVEVVQQPVKAATAATPPQPYTTSAASLSDVFISVKTTVHYHKPRLPIILKTWFQLAKQQVIKPL</sequence>
<evidence type="ECO:0000256" key="5">
    <source>
        <dbReference type="ARBA" id="ARBA00022968"/>
    </source>
</evidence>